<evidence type="ECO:0000313" key="1">
    <source>
        <dbReference type="EMBL" id="MPC62072.1"/>
    </source>
</evidence>
<name>A0A5B7GTB3_PORTR</name>
<dbReference type="AlphaFoldDB" id="A0A5B7GTB3"/>
<comment type="caution">
    <text evidence="1">The sequence shown here is derived from an EMBL/GenBank/DDBJ whole genome shotgun (WGS) entry which is preliminary data.</text>
</comment>
<gene>
    <name evidence="1" type="ORF">E2C01_056153</name>
</gene>
<protein>
    <submittedName>
        <fullName evidence="1">Uncharacterized protein</fullName>
    </submittedName>
</protein>
<dbReference type="EMBL" id="VSRR010019272">
    <property type="protein sequence ID" value="MPC62072.1"/>
    <property type="molecule type" value="Genomic_DNA"/>
</dbReference>
<reference evidence="1 2" key="1">
    <citation type="submission" date="2019-05" db="EMBL/GenBank/DDBJ databases">
        <title>Another draft genome of Portunus trituberculatus and its Hox gene families provides insights of decapod evolution.</title>
        <authorList>
            <person name="Jeong J.-H."/>
            <person name="Song I."/>
            <person name="Kim S."/>
            <person name="Choi T."/>
            <person name="Kim D."/>
            <person name="Ryu S."/>
            <person name="Kim W."/>
        </authorList>
    </citation>
    <scope>NUCLEOTIDE SEQUENCE [LARGE SCALE GENOMIC DNA]</scope>
    <source>
        <tissue evidence="1">Muscle</tissue>
    </source>
</reference>
<accession>A0A5B7GTB3</accession>
<evidence type="ECO:0000313" key="2">
    <source>
        <dbReference type="Proteomes" id="UP000324222"/>
    </source>
</evidence>
<keyword evidence="2" id="KW-1185">Reference proteome</keyword>
<proteinExistence type="predicted"/>
<organism evidence="1 2">
    <name type="scientific">Portunus trituberculatus</name>
    <name type="common">Swimming crab</name>
    <name type="synonym">Neptunus trituberculatus</name>
    <dbReference type="NCBI Taxonomy" id="210409"/>
    <lineage>
        <taxon>Eukaryota</taxon>
        <taxon>Metazoa</taxon>
        <taxon>Ecdysozoa</taxon>
        <taxon>Arthropoda</taxon>
        <taxon>Crustacea</taxon>
        <taxon>Multicrustacea</taxon>
        <taxon>Malacostraca</taxon>
        <taxon>Eumalacostraca</taxon>
        <taxon>Eucarida</taxon>
        <taxon>Decapoda</taxon>
        <taxon>Pleocyemata</taxon>
        <taxon>Brachyura</taxon>
        <taxon>Eubrachyura</taxon>
        <taxon>Portunoidea</taxon>
        <taxon>Portunidae</taxon>
        <taxon>Portuninae</taxon>
        <taxon>Portunus</taxon>
    </lineage>
</organism>
<dbReference type="Proteomes" id="UP000324222">
    <property type="component" value="Unassembled WGS sequence"/>
</dbReference>
<sequence>MMELSGMVVSLMSENSAMVAYLQNSGGTQSESLSDLVGNILQLYEGNSVHAEITQCSGGCPQSQVCGVRVDSTSSTVQAGLPGLECAADGFVFICVKSLVTSVYVSPARPGSLERGHFCLSMGELGSRLLAELVNYMAFQRKFVTLKVIQHAHEDIYEEDMHLVRVKANEVKAVVMSAFFKKIQSIPAVL</sequence>